<proteinExistence type="predicted"/>
<reference evidence="1" key="1">
    <citation type="journal article" date="2021" name="bioRxiv">
        <title>Whole Genome Assembly and Annotation of Northern Wild Rice, Zizania palustris L., Supports a Whole Genome Duplication in the Zizania Genus.</title>
        <authorList>
            <person name="Haas M."/>
            <person name="Kono T."/>
            <person name="Macchietto M."/>
            <person name="Millas R."/>
            <person name="McGilp L."/>
            <person name="Shao M."/>
            <person name="Duquette J."/>
            <person name="Hirsch C.N."/>
            <person name="Kimball J."/>
        </authorList>
    </citation>
    <scope>NUCLEOTIDE SEQUENCE</scope>
    <source>
        <tissue evidence="1">Fresh leaf tissue</tissue>
    </source>
</reference>
<gene>
    <name evidence="1" type="ORF">GUJ93_ZPchr0004g38351</name>
</gene>
<sequence length="134" mass="14472">MRIRVDGVDLSLGPSMNHPLLSMTMMAEALFIVLSEVSGAMMPKGGGMTPTIMDVAGLEALLALGLNGQDASMLLAVVVVNLLTEQFMVEKAIVPFIEGTMVENSAMQATTFESEIIDLLEGLLWMSSTPPRWW</sequence>
<accession>A0A8J5SCB5</accession>
<name>A0A8J5SCB5_ZIZPA</name>
<evidence type="ECO:0000313" key="1">
    <source>
        <dbReference type="EMBL" id="KAG8065277.1"/>
    </source>
</evidence>
<reference evidence="1" key="2">
    <citation type="submission" date="2021-02" db="EMBL/GenBank/DDBJ databases">
        <authorList>
            <person name="Kimball J.A."/>
            <person name="Haas M.W."/>
            <person name="Macchietto M."/>
            <person name="Kono T."/>
            <person name="Duquette J."/>
            <person name="Shao M."/>
        </authorList>
    </citation>
    <scope>NUCLEOTIDE SEQUENCE</scope>
    <source>
        <tissue evidence="1">Fresh leaf tissue</tissue>
    </source>
</reference>
<protein>
    <submittedName>
        <fullName evidence="1">Uncharacterized protein</fullName>
    </submittedName>
</protein>
<comment type="caution">
    <text evidence="1">The sequence shown here is derived from an EMBL/GenBank/DDBJ whole genome shotgun (WGS) entry which is preliminary data.</text>
</comment>
<dbReference type="EMBL" id="JAAALK010000285">
    <property type="protein sequence ID" value="KAG8065277.1"/>
    <property type="molecule type" value="Genomic_DNA"/>
</dbReference>
<dbReference type="AlphaFoldDB" id="A0A8J5SCB5"/>
<organism evidence="1 2">
    <name type="scientific">Zizania palustris</name>
    <name type="common">Northern wild rice</name>
    <dbReference type="NCBI Taxonomy" id="103762"/>
    <lineage>
        <taxon>Eukaryota</taxon>
        <taxon>Viridiplantae</taxon>
        <taxon>Streptophyta</taxon>
        <taxon>Embryophyta</taxon>
        <taxon>Tracheophyta</taxon>
        <taxon>Spermatophyta</taxon>
        <taxon>Magnoliopsida</taxon>
        <taxon>Liliopsida</taxon>
        <taxon>Poales</taxon>
        <taxon>Poaceae</taxon>
        <taxon>BOP clade</taxon>
        <taxon>Oryzoideae</taxon>
        <taxon>Oryzeae</taxon>
        <taxon>Zizaniinae</taxon>
        <taxon>Zizania</taxon>
    </lineage>
</organism>
<keyword evidence="2" id="KW-1185">Reference proteome</keyword>
<dbReference type="Proteomes" id="UP000729402">
    <property type="component" value="Unassembled WGS sequence"/>
</dbReference>
<evidence type="ECO:0000313" key="2">
    <source>
        <dbReference type="Proteomes" id="UP000729402"/>
    </source>
</evidence>